<dbReference type="InterPro" id="IPR006683">
    <property type="entry name" value="Thioestr_dom"/>
</dbReference>
<accession>A0ABX0WBI9</accession>
<dbReference type="InterPro" id="IPR003736">
    <property type="entry name" value="PAAI_dom"/>
</dbReference>
<reference evidence="4 5" key="1">
    <citation type="submission" date="2018-05" db="EMBL/GenBank/DDBJ databases">
        <authorList>
            <person name="Zhang Y.-J."/>
        </authorList>
    </citation>
    <scope>NUCLEOTIDE SEQUENCE [LARGE SCALE GENOMIC DNA]</scope>
    <source>
        <strain evidence="4 5">CY04</strain>
    </source>
</reference>
<dbReference type="Pfam" id="PF03061">
    <property type="entry name" value="4HBT"/>
    <property type="match status" value="1"/>
</dbReference>
<evidence type="ECO:0000256" key="1">
    <source>
        <dbReference type="ARBA" id="ARBA00008324"/>
    </source>
</evidence>
<dbReference type="InterPro" id="IPR039298">
    <property type="entry name" value="ACOT13"/>
</dbReference>
<dbReference type="RefSeq" id="WP_167684663.1">
    <property type="nucleotide sequence ID" value="NZ_QHLQ01000013.1"/>
</dbReference>
<comment type="caution">
    <text evidence="4">The sequence shown here is derived from an EMBL/GenBank/DDBJ whole genome shotgun (WGS) entry which is preliminary data.</text>
</comment>
<feature type="domain" description="Thioesterase" evidence="3">
    <location>
        <begin position="49"/>
        <end position="126"/>
    </location>
</feature>
<dbReference type="NCBIfam" id="TIGR00369">
    <property type="entry name" value="unchar_dom_1"/>
    <property type="match status" value="1"/>
</dbReference>
<dbReference type="InterPro" id="IPR029069">
    <property type="entry name" value="HotDog_dom_sf"/>
</dbReference>
<proteinExistence type="inferred from homology"/>
<protein>
    <submittedName>
        <fullName evidence="4">PaaI family thioesterase</fullName>
    </submittedName>
</protein>
<organism evidence="4 5">
    <name type="scientific">Parasedimentitalea denitrificans</name>
    <dbReference type="NCBI Taxonomy" id="2211118"/>
    <lineage>
        <taxon>Bacteria</taxon>
        <taxon>Pseudomonadati</taxon>
        <taxon>Pseudomonadota</taxon>
        <taxon>Alphaproteobacteria</taxon>
        <taxon>Rhodobacterales</taxon>
        <taxon>Paracoccaceae</taxon>
        <taxon>Parasedimentitalea</taxon>
    </lineage>
</organism>
<dbReference type="CDD" id="cd03443">
    <property type="entry name" value="PaaI_thioesterase"/>
    <property type="match status" value="1"/>
</dbReference>
<dbReference type="SUPFAM" id="SSF54637">
    <property type="entry name" value="Thioesterase/thiol ester dehydrase-isomerase"/>
    <property type="match status" value="1"/>
</dbReference>
<keyword evidence="2" id="KW-0378">Hydrolase</keyword>
<dbReference type="EMBL" id="QHLQ01000013">
    <property type="protein sequence ID" value="NIZ62030.1"/>
    <property type="molecule type" value="Genomic_DNA"/>
</dbReference>
<gene>
    <name evidence="4" type="ORF">DL239_13695</name>
</gene>
<dbReference type="Proteomes" id="UP001429564">
    <property type="component" value="Unassembled WGS sequence"/>
</dbReference>
<name>A0ABX0WBI9_9RHOB</name>
<sequence>MTAKHPVHILEINNPGCQQLVGYRTLVDTRDGSCEVSLDLNPSHLNGLGVLHGGIVATLLDVACGNTAASFFDRETHPSLVTVSLNTTYIAAAKSGRVTATAQATGGGRSIAYVNGELRDETGVLLATATGVFKRVRKATRRAVD</sequence>
<evidence type="ECO:0000313" key="5">
    <source>
        <dbReference type="Proteomes" id="UP001429564"/>
    </source>
</evidence>
<evidence type="ECO:0000313" key="4">
    <source>
        <dbReference type="EMBL" id="NIZ62030.1"/>
    </source>
</evidence>
<evidence type="ECO:0000256" key="2">
    <source>
        <dbReference type="ARBA" id="ARBA00022801"/>
    </source>
</evidence>
<dbReference type="PANTHER" id="PTHR21660">
    <property type="entry name" value="THIOESTERASE SUPERFAMILY MEMBER-RELATED"/>
    <property type="match status" value="1"/>
</dbReference>
<keyword evidence="5" id="KW-1185">Reference proteome</keyword>
<evidence type="ECO:0000259" key="3">
    <source>
        <dbReference type="Pfam" id="PF03061"/>
    </source>
</evidence>
<dbReference type="PANTHER" id="PTHR21660:SF1">
    <property type="entry name" value="ACYL-COENZYME A THIOESTERASE 13"/>
    <property type="match status" value="1"/>
</dbReference>
<comment type="similarity">
    <text evidence="1">Belongs to the thioesterase PaaI family.</text>
</comment>
<dbReference type="Gene3D" id="3.10.129.10">
    <property type="entry name" value="Hotdog Thioesterase"/>
    <property type="match status" value="1"/>
</dbReference>